<keyword evidence="1" id="KW-1133">Transmembrane helix</keyword>
<feature type="transmembrane region" description="Helical" evidence="1">
    <location>
        <begin position="46"/>
        <end position="66"/>
    </location>
</feature>
<accession>A0ABV9TPW6</accession>
<keyword evidence="3" id="KW-1185">Reference proteome</keyword>
<feature type="transmembrane region" description="Helical" evidence="1">
    <location>
        <begin position="98"/>
        <end position="116"/>
    </location>
</feature>
<sequence>MRRPKRWTVVLFRVTAALQALMVLLQAVLAGKLLSGGYEALSLHSANAMFTATVGLLTIVAAVLVWRPGGGPAKLIGPSVAMVVLETVQITLGFGRVLALHVPLGTALLVGAVTLVRLGMGLGGPAGDPAPARDERVEENV</sequence>
<organism evidence="2 3">
    <name type="scientific">Actinomadura gamaensis</name>
    <dbReference type="NCBI Taxonomy" id="1763541"/>
    <lineage>
        <taxon>Bacteria</taxon>
        <taxon>Bacillati</taxon>
        <taxon>Actinomycetota</taxon>
        <taxon>Actinomycetes</taxon>
        <taxon>Streptosporangiales</taxon>
        <taxon>Thermomonosporaceae</taxon>
        <taxon>Actinomadura</taxon>
    </lineage>
</organism>
<evidence type="ECO:0000313" key="2">
    <source>
        <dbReference type="EMBL" id="MFC4906137.1"/>
    </source>
</evidence>
<keyword evidence="1" id="KW-0812">Transmembrane</keyword>
<evidence type="ECO:0000313" key="3">
    <source>
        <dbReference type="Proteomes" id="UP001595872"/>
    </source>
</evidence>
<protein>
    <recommendedName>
        <fullName evidence="4">Integral membrane protein</fullName>
    </recommendedName>
</protein>
<dbReference type="Proteomes" id="UP001595872">
    <property type="component" value="Unassembled WGS sequence"/>
</dbReference>
<dbReference type="RefSeq" id="WP_378251855.1">
    <property type="nucleotide sequence ID" value="NZ_JBHSIT010000001.1"/>
</dbReference>
<gene>
    <name evidence="2" type="ORF">ACFPCY_02285</name>
</gene>
<dbReference type="EMBL" id="JBHSIT010000001">
    <property type="protein sequence ID" value="MFC4906137.1"/>
    <property type="molecule type" value="Genomic_DNA"/>
</dbReference>
<proteinExistence type="predicted"/>
<comment type="caution">
    <text evidence="2">The sequence shown here is derived from an EMBL/GenBank/DDBJ whole genome shotgun (WGS) entry which is preliminary data.</text>
</comment>
<evidence type="ECO:0000256" key="1">
    <source>
        <dbReference type="SAM" id="Phobius"/>
    </source>
</evidence>
<reference evidence="3" key="1">
    <citation type="journal article" date="2019" name="Int. J. Syst. Evol. Microbiol.">
        <title>The Global Catalogue of Microorganisms (GCM) 10K type strain sequencing project: providing services to taxonomists for standard genome sequencing and annotation.</title>
        <authorList>
            <consortium name="The Broad Institute Genomics Platform"/>
            <consortium name="The Broad Institute Genome Sequencing Center for Infectious Disease"/>
            <person name="Wu L."/>
            <person name="Ma J."/>
        </authorList>
    </citation>
    <scope>NUCLEOTIDE SEQUENCE [LARGE SCALE GENOMIC DNA]</scope>
    <source>
        <strain evidence="3">KLKA75</strain>
    </source>
</reference>
<evidence type="ECO:0008006" key="4">
    <source>
        <dbReference type="Google" id="ProtNLM"/>
    </source>
</evidence>
<keyword evidence="1" id="KW-0472">Membrane</keyword>
<name>A0ABV9TPW6_9ACTN</name>